<evidence type="ECO:0000256" key="1">
    <source>
        <dbReference type="SAM" id="Phobius"/>
    </source>
</evidence>
<evidence type="ECO:0000313" key="2">
    <source>
        <dbReference type="EMBL" id="KAI5063691.1"/>
    </source>
</evidence>
<name>A0A9D4UAY8_ADICA</name>
<dbReference type="Proteomes" id="UP000886520">
    <property type="component" value="Chromosome 21"/>
</dbReference>
<keyword evidence="3" id="KW-1185">Reference proteome</keyword>
<accession>A0A9D4UAY8</accession>
<keyword evidence="1" id="KW-0812">Transmembrane</keyword>
<proteinExistence type="predicted"/>
<sequence>MYYRQYAFCISYKSANECMYYVPHMLTMPTIVLYACNLCLVLSRQVSAVKKRLLDWLSMKRKPTQVVTFVMWCFGLKNCNETNVYTWCFSSAMNGVYFHFK</sequence>
<dbReference type="EMBL" id="JABFUD020000021">
    <property type="protein sequence ID" value="KAI5063691.1"/>
    <property type="molecule type" value="Genomic_DNA"/>
</dbReference>
<protein>
    <submittedName>
        <fullName evidence="2">Uncharacterized protein</fullName>
    </submittedName>
</protein>
<comment type="caution">
    <text evidence="2">The sequence shown here is derived from an EMBL/GenBank/DDBJ whole genome shotgun (WGS) entry which is preliminary data.</text>
</comment>
<dbReference type="AlphaFoldDB" id="A0A9D4UAY8"/>
<gene>
    <name evidence="2" type="ORF">GOP47_0022238</name>
</gene>
<evidence type="ECO:0000313" key="3">
    <source>
        <dbReference type="Proteomes" id="UP000886520"/>
    </source>
</evidence>
<keyword evidence="1" id="KW-0472">Membrane</keyword>
<feature type="transmembrane region" description="Helical" evidence="1">
    <location>
        <begin position="20"/>
        <end position="42"/>
    </location>
</feature>
<reference evidence="2" key="1">
    <citation type="submission" date="2021-01" db="EMBL/GenBank/DDBJ databases">
        <title>Adiantum capillus-veneris genome.</title>
        <authorList>
            <person name="Fang Y."/>
            <person name="Liao Q."/>
        </authorList>
    </citation>
    <scope>NUCLEOTIDE SEQUENCE</scope>
    <source>
        <strain evidence="2">H3</strain>
        <tissue evidence="2">Leaf</tissue>
    </source>
</reference>
<organism evidence="2 3">
    <name type="scientific">Adiantum capillus-veneris</name>
    <name type="common">Maidenhair fern</name>
    <dbReference type="NCBI Taxonomy" id="13818"/>
    <lineage>
        <taxon>Eukaryota</taxon>
        <taxon>Viridiplantae</taxon>
        <taxon>Streptophyta</taxon>
        <taxon>Embryophyta</taxon>
        <taxon>Tracheophyta</taxon>
        <taxon>Polypodiopsida</taxon>
        <taxon>Polypodiidae</taxon>
        <taxon>Polypodiales</taxon>
        <taxon>Pteridineae</taxon>
        <taxon>Pteridaceae</taxon>
        <taxon>Vittarioideae</taxon>
        <taxon>Adiantum</taxon>
    </lineage>
</organism>
<keyword evidence="1" id="KW-1133">Transmembrane helix</keyword>